<protein>
    <submittedName>
        <fullName evidence="1">ATP-binding protein</fullName>
    </submittedName>
</protein>
<dbReference type="EMBL" id="BAAAEM010000003">
    <property type="protein sequence ID" value="GAA0484983.1"/>
    <property type="molecule type" value="Genomic_DNA"/>
</dbReference>
<sequence>MVDEESRLEIKAALHRIADALERLSPITPPSVDISAGSAFHWTGKTIEAIERFAPIALDLLTGIDDQKDRLLENSKRLANGFAAHDVLLWGARGMGKSALAKSVVRELNIAGNDIAMVEANADRLESLPGLFSILGGMDRSFILFIDDIGFEEGSAAPRLLRSMLEGGAAARPDNVRLYVTSNRRHIVPRQMAEQDDPINPRDVVDDKLALSDRFGLRLGFHVASQEDYLAMVGRYADVYDLGFDEEDALYWARQRGSRSGRVAWQYIVELAGRAGKSIN</sequence>
<dbReference type="PANTHER" id="PTHR42935">
    <property type="entry name" value="SLR0930 PROTEIN"/>
    <property type="match status" value="1"/>
</dbReference>
<keyword evidence="1" id="KW-0067">ATP-binding</keyword>
<dbReference type="InterPro" id="IPR027417">
    <property type="entry name" value="P-loop_NTPase"/>
</dbReference>
<reference evidence="2" key="1">
    <citation type="journal article" date="2019" name="Int. J. Syst. Evol. Microbiol.">
        <title>The Global Catalogue of Microorganisms (GCM) 10K type strain sequencing project: providing services to taxonomists for standard genome sequencing and annotation.</title>
        <authorList>
            <consortium name="The Broad Institute Genomics Platform"/>
            <consortium name="The Broad Institute Genome Sequencing Center for Infectious Disease"/>
            <person name="Wu L."/>
            <person name="Ma J."/>
        </authorList>
    </citation>
    <scope>NUCLEOTIDE SEQUENCE [LARGE SCALE GENOMIC DNA]</scope>
    <source>
        <strain evidence="2">JCM 14162</strain>
    </source>
</reference>
<organism evidence="1 2">
    <name type="scientific">Parasphingorhabdus litoris</name>
    <dbReference type="NCBI Taxonomy" id="394733"/>
    <lineage>
        <taxon>Bacteria</taxon>
        <taxon>Pseudomonadati</taxon>
        <taxon>Pseudomonadota</taxon>
        <taxon>Alphaproteobacteria</taxon>
        <taxon>Sphingomonadales</taxon>
        <taxon>Sphingomonadaceae</taxon>
        <taxon>Parasphingorhabdus</taxon>
    </lineage>
</organism>
<dbReference type="Gene3D" id="3.40.50.300">
    <property type="entry name" value="P-loop containing nucleotide triphosphate hydrolases"/>
    <property type="match status" value="1"/>
</dbReference>
<dbReference type="PANTHER" id="PTHR42935:SF1">
    <property type="entry name" value="SLR0930 PROTEIN"/>
    <property type="match status" value="1"/>
</dbReference>
<accession>A0ABN1AVY0</accession>
<dbReference type="CDD" id="cd00009">
    <property type="entry name" value="AAA"/>
    <property type="match status" value="1"/>
</dbReference>
<name>A0ABN1AVY0_9SPHN</name>
<dbReference type="Pfam" id="PF05673">
    <property type="entry name" value="DUF815"/>
    <property type="match status" value="1"/>
</dbReference>
<dbReference type="RefSeq" id="WP_229956915.1">
    <property type="nucleotide sequence ID" value="NZ_BAAAEM010000003.1"/>
</dbReference>
<evidence type="ECO:0000313" key="1">
    <source>
        <dbReference type="EMBL" id="GAA0484983.1"/>
    </source>
</evidence>
<dbReference type="GO" id="GO:0005524">
    <property type="term" value="F:ATP binding"/>
    <property type="evidence" value="ECO:0007669"/>
    <property type="project" value="UniProtKB-KW"/>
</dbReference>
<dbReference type="Proteomes" id="UP001500713">
    <property type="component" value="Unassembled WGS sequence"/>
</dbReference>
<keyword evidence="1" id="KW-0547">Nucleotide-binding</keyword>
<evidence type="ECO:0000313" key="2">
    <source>
        <dbReference type="Proteomes" id="UP001500713"/>
    </source>
</evidence>
<dbReference type="InterPro" id="IPR008533">
    <property type="entry name" value="DUF815"/>
</dbReference>
<dbReference type="SUPFAM" id="SSF52540">
    <property type="entry name" value="P-loop containing nucleoside triphosphate hydrolases"/>
    <property type="match status" value="1"/>
</dbReference>
<proteinExistence type="predicted"/>
<keyword evidence="2" id="KW-1185">Reference proteome</keyword>
<comment type="caution">
    <text evidence="1">The sequence shown here is derived from an EMBL/GenBank/DDBJ whole genome shotgun (WGS) entry which is preliminary data.</text>
</comment>
<gene>
    <name evidence="1" type="ORF">GCM10009096_29570</name>
</gene>